<gene>
    <name evidence="3" type="ORF">A6E01_07480</name>
</gene>
<dbReference type="InterPro" id="IPR001763">
    <property type="entry name" value="Rhodanese-like_dom"/>
</dbReference>
<dbReference type="Gene3D" id="3.40.250.10">
    <property type="entry name" value="Rhodanese-like domain"/>
    <property type="match status" value="3"/>
</dbReference>
<dbReference type="RefSeq" id="WP_065209961.1">
    <property type="nucleotide sequence ID" value="NZ_CP016177.1"/>
</dbReference>
<evidence type="ECO:0000259" key="2">
    <source>
        <dbReference type="PROSITE" id="PS50206"/>
    </source>
</evidence>
<dbReference type="Pfam" id="PF00581">
    <property type="entry name" value="Rhodanese"/>
    <property type="match status" value="3"/>
</dbReference>
<dbReference type="PROSITE" id="PS50206">
    <property type="entry name" value="RHODANESE_3"/>
    <property type="match status" value="3"/>
</dbReference>
<dbReference type="PANTHER" id="PTHR43031:SF16">
    <property type="entry name" value="OXIDOREDUCTASE"/>
    <property type="match status" value="1"/>
</dbReference>
<name>A0AAN0XUR5_9VIBR</name>
<dbReference type="InterPro" id="IPR050229">
    <property type="entry name" value="GlpE_sulfurtransferase"/>
</dbReference>
<dbReference type="EMBL" id="CP016177">
    <property type="protein sequence ID" value="ANO33057.1"/>
    <property type="molecule type" value="Genomic_DNA"/>
</dbReference>
<evidence type="ECO:0000313" key="4">
    <source>
        <dbReference type="Proteomes" id="UP000092018"/>
    </source>
</evidence>
<proteinExistence type="predicted"/>
<dbReference type="KEGG" id="vbr:A6E01_07480"/>
<sequence length="436" mass="47672">MLTTNRMVASLLLAVPLLTVSIATSAAEVTGKIQSIIHSSKVIQYLNPKTKEVKVLKYTDETTLLEADSFKDLTVNTKFKAIVDDDNVATQIKRVLVKLPPEQVIDTDTLADLMDEGKPVFIGDARPLSVYNAGHLPTAKATPSNQLKDNLDWLPSDKEMLLVFYCGGVTCPLSPAALKIAVAAGHTNVKAYVEGFPAWKADVYPAHVNPEWMEKNLDIHHVILDVRENPTSSVKGAVHMPASQLVEQHDKWNADKFEVAKRTVLGLRDKKAPVIIVADNDDSDEAIESFEILTFWKYKNAVILQGGMQEWTLAKRPLQTEGLPTELAYEKKMLPGAVEESVFVTAAKKGNATIIDVRNPDEVASGHIKGSINIPLSELDEQLAKVPKDGLVILHCEAGARAALGYTLLSKKGYTNVKYLNDSFKGVVADNGISLL</sequence>
<feature type="domain" description="Rhodanese" evidence="2">
    <location>
        <begin position="348"/>
        <end position="436"/>
    </location>
</feature>
<evidence type="ECO:0000256" key="1">
    <source>
        <dbReference type="SAM" id="SignalP"/>
    </source>
</evidence>
<organism evidence="3 4">
    <name type="scientific">Vibrio breoganii</name>
    <dbReference type="NCBI Taxonomy" id="553239"/>
    <lineage>
        <taxon>Bacteria</taxon>
        <taxon>Pseudomonadati</taxon>
        <taxon>Pseudomonadota</taxon>
        <taxon>Gammaproteobacteria</taxon>
        <taxon>Vibrionales</taxon>
        <taxon>Vibrionaceae</taxon>
        <taxon>Vibrio</taxon>
    </lineage>
</organism>
<feature type="signal peptide" evidence="1">
    <location>
        <begin position="1"/>
        <end position="26"/>
    </location>
</feature>
<dbReference type="CDD" id="cd00158">
    <property type="entry name" value="RHOD"/>
    <property type="match status" value="3"/>
</dbReference>
<accession>A0AAN0XUR5</accession>
<protein>
    <submittedName>
        <fullName evidence="3">Rhodanese-like domain-containing protein</fullName>
    </submittedName>
</protein>
<feature type="chain" id="PRO_5042858073" evidence="1">
    <location>
        <begin position="27"/>
        <end position="436"/>
    </location>
</feature>
<keyword evidence="1" id="KW-0732">Signal</keyword>
<dbReference type="Proteomes" id="UP000092018">
    <property type="component" value="Chromosome 1"/>
</dbReference>
<dbReference type="SMART" id="SM00450">
    <property type="entry name" value="RHOD"/>
    <property type="match status" value="3"/>
</dbReference>
<dbReference type="SUPFAM" id="SSF52821">
    <property type="entry name" value="Rhodanese/Cell cycle control phosphatase"/>
    <property type="match status" value="3"/>
</dbReference>
<dbReference type="PANTHER" id="PTHR43031">
    <property type="entry name" value="FAD-DEPENDENT OXIDOREDUCTASE"/>
    <property type="match status" value="1"/>
</dbReference>
<reference evidence="3 4" key="1">
    <citation type="submission" date="2016-06" db="EMBL/GenBank/DDBJ databases">
        <title>Adaptive Radiation by Waves of Gene Transfer Leads to Fine-Scale Resource Partitioning in Marine Microbes.</title>
        <authorList>
            <person name="Hehemann J.-H."/>
            <person name="Arevalo P."/>
            <person name="Datta M.S."/>
            <person name="Yu X."/>
            <person name="Corzett C."/>
            <person name="Henschel A."/>
            <person name="Preheim S.P."/>
            <person name="Timberlake S."/>
            <person name="Alm E.J."/>
            <person name="Polz M.F."/>
        </authorList>
    </citation>
    <scope>NUCLEOTIDE SEQUENCE [LARGE SCALE GENOMIC DNA]</scope>
    <source>
        <strain evidence="3 4">FF50</strain>
    </source>
</reference>
<feature type="domain" description="Rhodanese" evidence="2">
    <location>
        <begin position="221"/>
        <end position="320"/>
    </location>
</feature>
<evidence type="ECO:0000313" key="3">
    <source>
        <dbReference type="EMBL" id="ANO33057.1"/>
    </source>
</evidence>
<dbReference type="InterPro" id="IPR036873">
    <property type="entry name" value="Rhodanese-like_dom_sf"/>
</dbReference>
<dbReference type="AlphaFoldDB" id="A0AAN0XUR5"/>
<feature type="domain" description="Rhodanese" evidence="2">
    <location>
        <begin position="116"/>
        <end position="208"/>
    </location>
</feature>